<gene>
    <name evidence="2" type="ORF">CLV40_102287</name>
</gene>
<organism evidence="2 3">
    <name type="scientific">Actinokineospora auranticolor</name>
    <dbReference type="NCBI Taxonomy" id="155976"/>
    <lineage>
        <taxon>Bacteria</taxon>
        <taxon>Bacillati</taxon>
        <taxon>Actinomycetota</taxon>
        <taxon>Actinomycetes</taxon>
        <taxon>Pseudonocardiales</taxon>
        <taxon>Pseudonocardiaceae</taxon>
        <taxon>Actinokineospora</taxon>
    </lineage>
</organism>
<protein>
    <recommendedName>
        <fullName evidence="4">Trehalose utilization protein</fullName>
    </recommendedName>
</protein>
<dbReference type="AlphaFoldDB" id="A0A2S6GYR6"/>
<proteinExistence type="predicted"/>
<name>A0A2S6GYR6_9PSEU</name>
<keyword evidence="3" id="KW-1185">Reference proteome</keyword>
<evidence type="ECO:0000313" key="3">
    <source>
        <dbReference type="Proteomes" id="UP000239203"/>
    </source>
</evidence>
<dbReference type="OrthoDB" id="3680678at2"/>
<feature type="transmembrane region" description="Helical" evidence="1">
    <location>
        <begin position="12"/>
        <end position="33"/>
    </location>
</feature>
<keyword evidence="1" id="KW-0812">Transmembrane</keyword>
<evidence type="ECO:0000256" key="1">
    <source>
        <dbReference type="SAM" id="Phobius"/>
    </source>
</evidence>
<dbReference type="InterPro" id="IPR029062">
    <property type="entry name" value="Class_I_gatase-like"/>
</dbReference>
<reference evidence="2 3" key="1">
    <citation type="submission" date="2018-02" db="EMBL/GenBank/DDBJ databases">
        <title>Genomic Encyclopedia of Archaeal and Bacterial Type Strains, Phase II (KMG-II): from individual species to whole genera.</title>
        <authorList>
            <person name="Goeker M."/>
        </authorList>
    </citation>
    <scope>NUCLEOTIDE SEQUENCE [LARGE SCALE GENOMIC DNA]</scope>
    <source>
        <strain evidence="2 3">YU 961-1</strain>
    </source>
</reference>
<evidence type="ECO:0000313" key="2">
    <source>
        <dbReference type="EMBL" id="PPK70374.1"/>
    </source>
</evidence>
<dbReference type="EMBL" id="PTIX01000002">
    <property type="protein sequence ID" value="PPK70374.1"/>
    <property type="molecule type" value="Genomic_DNA"/>
</dbReference>
<comment type="caution">
    <text evidence="2">The sequence shown here is derived from an EMBL/GenBank/DDBJ whole genome shotgun (WGS) entry which is preliminary data.</text>
</comment>
<dbReference type="Gene3D" id="3.40.50.880">
    <property type="match status" value="1"/>
</dbReference>
<dbReference type="Proteomes" id="UP000239203">
    <property type="component" value="Unassembled WGS sequence"/>
</dbReference>
<accession>A0A2S6GYR6</accession>
<dbReference type="RefSeq" id="WP_104477283.1">
    <property type="nucleotide sequence ID" value="NZ_CP154825.1"/>
</dbReference>
<evidence type="ECO:0008006" key="4">
    <source>
        <dbReference type="Google" id="ProtNLM"/>
    </source>
</evidence>
<keyword evidence="1" id="KW-1133">Transmembrane helix</keyword>
<sequence length="285" mass="32092">MSELANYVDEVGVNLVAVFIVFIARVFGFDVYTRLIRGGRAGRVRTRRLWRADTVLLYTDCDDELHTSNALAKRLQAEMTEAGTRTKVSVVRDGGDLARWPFSRPIAGIVLLITDVTQLSSRPRERERLQKRLAHYVRGGGCLVLGHDVIWRRSRNERLQKLAGCSLDKFERSDAPIRYTRVDSGPRACEYADLLADLPESLDLSDNEVVVGTWHRDVDFLYCWDGDPEVPLVTRRVVGDGHVYWVNSGDTDGDGPPRSLARPESGLVTLLATLVNHAKPTRKHR</sequence>
<keyword evidence="1" id="KW-0472">Membrane</keyword>